<reference evidence="1 2" key="1">
    <citation type="submission" date="2018-03" db="EMBL/GenBank/DDBJ databases">
        <title>Genomic Encyclopedia of Archaeal and Bacterial Type Strains, Phase II (KMG-II): from individual species to whole genera.</title>
        <authorList>
            <person name="Goeker M."/>
        </authorList>
    </citation>
    <scope>NUCLEOTIDE SEQUENCE [LARGE SCALE GENOMIC DNA]</scope>
    <source>
        <strain evidence="1 2">DSM 28229</strain>
    </source>
</reference>
<evidence type="ECO:0000313" key="2">
    <source>
        <dbReference type="Proteomes" id="UP000245535"/>
    </source>
</evidence>
<dbReference type="AlphaFoldDB" id="A0A315ZAK2"/>
<proteinExistence type="predicted"/>
<evidence type="ECO:0000313" key="1">
    <source>
        <dbReference type="EMBL" id="PWJ42322.1"/>
    </source>
</evidence>
<accession>A0A315ZAK2</accession>
<sequence length="418" mass="49373">MGTARPYLLEFFKIEIEKMAEIQTVPQLFKELGNPRMRNLIDVVFRFKSVKYELVVDAVDGEENLVLGAKAKSIIQIDEDENVTLDERLISFLENFLEINEDIQNYEIDEGIRSIQKNIRLYTVEEDFLEKKNYRIKIERHLRKVGRVIRRNATMLRQQVELDYKTAATAEVKKIKIKDHDEKAQKLLTLIHSIEEILDHDPFFVEDQDDQMHNFIVDLRFEYLRMARTSLVELSQEIVSYINKINNHDRVFKKLMKIKRLKDLYELENRTNIEDIFAHDLSLFFETKAIFATKPSLELLRTDEGLDIIQEVANKRQHLARERSKANLEIDLDGLDTEQKLEQRINFGEMKKKFKTSGQGLYDFVKEFPFKVETSDEDRIKIFCKMALMYENEMNFTGDVVRDKIEGKETEIAEVLAI</sequence>
<dbReference type="EMBL" id="QGDO01000003">
    <property type="protein sequence ID" value="PWJ42322.1"/>
    <property type="molecule type" value="Genomic_DNA"/>
</dbReference>
<organism evidence="1 2">
    <name type="scientific">Sediminitomix flava</name>
    <dbReference type="NCBI Taxonomy" id="379075"/>
    <lineage>
        <taxon>Bacteria</taxon>
        <taxon>Pseudomonadati</taxon>
        <taxon>Bacteroidota</taxon>
        <taxon>Cytophagia</taxon>
        <taxon>Cytophagales</taxon>
        <taxon>Flammeovirgaceae</taxon>
        <taxon>Sediminitomix</taxon>
    </lineage>
</organism>
<gene>
    <name evidence="1" type="ORF">BC781_103574</name>
</gene>
<dbReference type="Proteomes" id="UP000245535">
    <property type="component" value="Unassembled WGS sequence"/>
</dbReference>
<protein>
    <submittedName>
        <fullName evidence="1">Uncharacterized protein</fullName>
    </submittedName>
</protein>
<comment type="caution">
    <text evidence="1">The sequence shown here is derived from an EMBL/GenBank/DDBJ whole genome shotgun (WGS) entry which is preliminary data.</text>
</comment>
<keyword evidence="2" id="KW-1185">Reference proteome</keyword>
<name>A0A315ZAK2_SEDFL</name>